<feature type="domain" description="Nucleotidyl transferase" evidence="8">
    <location>
        <begin position="5"/>
        <end position="286"/>
    </location>
</feature>
<dbReference type="GO" id="GO:0005525">
    <property type="term" value="F:GTP binding"/>
    <property type="evidence" value="ECO:0007669"/>
    <property type="project" value="UniProtKB-KW"/>
</dbReference>
<comment type="catalytic activity">
    <reaction evidence="7">
        <text>alpha-D-mannose 1-phosphate + GTP + H(+) = GDP-alpha-D-mannose + diphosphate</text>
        <dbReference type="Rhea" id="RHEA:15229"/>
        <dbReference type="ChEBI" id="CHEBI:15378"/>
        <dbReference type="ChEBI" id="CHEBI:33019"/>
        <dbReference type="ChEBI" id="CHEBI:37565"/>
        <dbReference type="ChEBI" id="CHEBI:57527"/>
        <dbReference type="ChEBI" id="CHEBI:58409"/>
        <dbReference type="EC" id="2.7.7.13"/>
    </reaction>
</comment>
<evidence type="ECO:0000313" key="10">
    <source>
        <dbReference type="EMBL" id="KYO68696.1"/>
    </source>
</evidence>
<dbReference type="InterPro" id="IPR051161">
    <property type="entry name" value="Mannose-6P_isomerase_type2"/>
</dbReference>
<dbReference type="RefSeq" id="WP_068747388.1">
    <property type="nucleotide sequence ID" value="NZ_LOHZ01000015.1"/>
</dbReference>
<dbReference type="PANTHER" id="PTHR46390">
    <property type="entry name" value="MANNOSE-1-PHOSPHATE GUANYLYLTRANSFERASE"/>
    <property type="match status" value="1"/>
</dbReference>
<dbReference type="SUPFAM" id="SSF53448">
    <property type="entry name" value="Nucleotide-diphospho-sugar transferases"/>
    <property type="match status" value="1"/>
</dbReference>
<dbReference type="Pfam" id="PF22640">
    <property type="entry name" value="ManC_GMP_beta-helix"/>
    <property type="match status" value="1"/>
</dbReference>
<dbReference type="PATRIC" id="fig|520767.4.peg.214"/>
<evidence type="ECO:0000256" key="3">
    <source>
        <dbReference type="ARBA" id="ARBA00022679"/>
    </source>
</evidence>
<dbReference type="EC" id="2.7.7.13" evidence="2"/>
<dbReference type="Proteomes" id="UP000075737">
    <property type="component" value="Unassembled WGS sequence"/>
</dbReference>
<comment type="similarity">
    <text evidence="1">Belongs to the mannose-6-phosphate isomerase type 2 family.</text>
</comment>
<evidence type="ECO:0000259" key="8">
    <source>
        <dbReference type="Pfam" id="PF00483"/>
    </source>
</evidence>
<evidence type="ECO:0000313" key="11">
    <source>
        <dbReference type="Proteomes" id="UP000075737"/>
    </source>
</evidence>
<evidence type="ECO:0000259" key="9">
    <source>
        <dbReference type="Pfam" id="PF22640"/>
    </source>
</evidence>
<dbReference type="InterPro" id="IPR029044">
    <property type="entry name" value="Nucleotide-diphossugar_trans"/>
</dbReference>
<dbReference type="STRING" id="520767.ATZ99_02050"/>
<dbReference type="AlphaFoldDB" id="A0A162N284"/>
<keyword evidence="3" id="KW-0808">Transferase</keyword>
<dbReference type="GO" id="GO:0009298">
    <property type="term" value="P:GDP-mannose biosynthetic process"/>
    <property type="evidence" value="ECO:0007669"/>
    <property type="project" value="TreeGrafter"/>
</dbReference>
<evidence type="ECO:0000256" key="4">
    <source>
        <dbReference type="ARBA" id="ARBA00022695"/>
    </source>
</evidence>
<name>A0A162N284_9FIRM</name>
<keyword evidence="6" id="KW-0342">GTP-binding</keyword>
<proteinExistence type="inferred from homology"/>
<evidence type="ECO:0000256" key="7">
    <source>
        <dbReference type="ARBA" id="ARBA00047343"/>
    </source>
</evidence>
<dbReference type="EMBL" id="LOHZ01000015">
    <property type="protein sequence ID" value="KYO68696.1"/>
    <property type="molecule type" value="Genomic_DNA"/>
</dbReference>
<keyword evidence="5" id="KW-0547">Nucleotide-binding</keyword>
<accession>A0A162N284</accession>
<feature type="domain" description="MannoseP isomerase/GMP-like beta-helix" evidence="9">
    <location>
        <begin position="298"/>
        <end position="352"/>
    </location>
</feature>
<protein>
    <recommendedName>
        <fullName evidence="2">mannose-1-phosphate guanylyltransferase</fullName>
        <ecNumber evidence="2">2.7.7.13</ecNumber>
    </recommendedName>
</protein>
<gene>
    <name evidence="10" type="primary">algA</name>
    <name evidence="10" type="ORF">ATZ99_02050</name>
</gene>
<dbReference type="InterPro" id="IPR005835">
    <property type="entry name" value="NTP_transferase_dom"/>
</dbReference>
<dbReference type="GO" id="GO:0004475">
    <property type="term" value="F:mannose-1-phosphate guanylyltransferase (GTP) activity"/>
    <property type="evidence" value="ECO:0007669"/>
    <property type="project" value="UniProtKB-EC"/>
</dbReference>
<comment type="caution">
    <text evidence="10">The sequence shown here is derived from an EMBL/GenBank/DDBJ whole genome shotgun (WGS) entry which is preliminary data.</text>
</comment>
<dbReference type="OrthoDB" id="9806359at2"/>
<dbReference type="InterPro" id="IPR054566">
    <property type="entry name" value="ManC/GMP-like_b-helix"/>
</dbReference>
<evidence type="ECO:0000256" key="1">
    <source>
        <dbReference type="ARBA" id="ARBA00006115"/>
    </source>
</evidence>
<evidence type="ECO:0000256" key="6">
    <source>
        <dbReference type="ARBA" id="ARBA00023134"/>
    </source>
</evidence>
<keyword evidence="11" id="KW-1185">Reference proteome</keyword>
<keyword evidence="4" id="KW-0548">Nucleotidyltransferase</keyword>
<organism evidence="10 11">
    <name type="scientific">Thermovenabulum gondwanense</name>
    <dbReference type="NCBI Taxonomy" id="520767"/>
    <lineage>
        <taxon>Bacteria</taxon>
        <taxon>Bacillati</taxon>
        <taxon>Bacillota</taxon>
        <taxon>Clostridia</taxon>
        <taxon>Thermosediminibacterales</taxon>
        <taxon>Thermosediminibacteraceae</taxon>
        <taxon>Thermovenabulum</taxon>
    </lineage>
</organism>
<dbReference type="Pfam" id="PF00483">
    <property type="entry name" value="NTP_transferase"/>
    <property type="match status" value="1"/>
</dbReference>
<dbReference type="SUPFAM" id="SSF159283">
    <property type="entry name" value="Guanosine diphospho-D-mannose pyrophosphorylase/mannose-6-phosphate isomerase linker domain"/>
    <property type="match status" value="1"/>
</dbReference>
<sequence>MKRYGVIMAGGGGTRFWPLSRKSKPKQFLNITGEDTMINDTIKRIMDLVPPEQIIIVTNKAQESTLKKVLMKEIPEENILVEPFGRNTAACIAYASMIIEKRDKESCMGVFPSDHYIKNVYEFQKVLDAAFCIAENSDKLITMGINPTFPSTGYGYIKFDKESPIKINEVKTAYEVKEFVEKPDVQKAKQYIESGDYLWNSGMFVWKTRVILNNFERFLPRIYYKLKSIIDLLYNNMGYQELEKVYKDLPDISIDYGIMERALDVAVIPCNFGWSDVGSWDSLGSVIPPDENGNIIRGEHVEIETKNSIIFSNGRMVAAVGLEDMIVVETQDAILVCPKRKAQDVKKVVEQLKKMGREDLL</sequence>
<evidence type="ECO:0000256" key="5">
    <source>
        <dbReference type="ARBA" id="ARBA00022741"/>
    </source>
</evidence>
<dbReference type="Gene3D" id="3.90.550.10">
    <property type="entry name" value="Spore Coat Polysaccharide Biosynthesis Protein SpsA, Chain A"/>
    <property type="match status" value="1"/>
</dbReference>
<dbReference type="FunFam" id="3.90.550.10:FF:000046">
    <property type="entry name" value="Mannose-1-phosphate guanylyltransferase (GDP)"/>
    <property type="match status" value="1"/>
</dbReference>
<dbReference type="PANTHER" id="PTHR46390:SF1">
    <property type="entry name" value="MANNOSE-1-PHOSPHATE GUANYLYLTRANSFERASE"/>
    <property type="match status" value="1"/>
</dbReference>
<dbReference type="InterPro" id="IPR049577">
    <property type="entry name" value="GMPP_N"/>
</dbReference>
<reference evidence="10" key="1">
    <citation type="submission" date="2015-12" db="EMBL/GenBank/DDBJ databases">
        <title>Draft genome of Thermovenabulum gondwanense isolated from a red thermophilic microbial mat colonisisng an outflow channel of a bore well.</title>
        <authorList>
            <person name="Patel B.K."/>
        </authorList>
    </citation>
    <scope>NUCLEOTIDE SEQUENCE [LARGE SCALE GENOMIC DNA]</scope>
    <source>
        <strain evidence="10">R270</strain>
    </source>
</reference>
<evidence type="ECO:0000256" key="2">
    <source>
        <dbReference type="ARBA" id="ARBA00012387"/>
    </source>
</evidence>
<dbReference type="CDD" id="cd02509">
    <property type="entry name" value="GDP-M1P_Guanylyltransferase"/>
    <property type="match status" value="1"/>
</dbReference>